<feature type="transmembrane region" description="Helical" evidence="5">
    <location>
        <begin position="94"/>
        <end position="114"/>
    </location>
</feature>
<feature type="transmembrane region" description="Helical" evidence="5">
    <location>
        <begin position="379"/>
        <end position="396"/>
    </location>
</feature>
<keyword evidence="4 5" id="KW-0472">Membrane</keyword>
<feature type="transmembrane region" description="Helical" evidence="5">
    <location>
        <begin position="126"/>
        <end position="147"/>
    </location>
</feature>
<comment type="subcellular location">
    <subcellularLocation>
        <location evidence="1">Membrane</location>
        <topology evidence="1">Multi-pass membrane protein</topology>
    </subcellularLocation>
</comment>
<organism evidence="7 8">
    <name type="scientific">Steinernema glaseri</name>
    <dbReference type="NCBI Taxonomy" id="37863"/>
    <lineage>
        <taxon>Eukaryota</taxon>
        <taxon>Metazoa</taxon>
        <taxon>Ecdysozoa</taxon>
        <taxon>Nematoda</taxon>
        <taxon>Chromadorea</taxon>
        <taxon>Rhabditida</taxon>
        <taxon>Tylenchina</taxon>
        <taxon>Panagrolaimomorpha</taxon>
        <taxon>Strongyloidoidea</taxon>
        <taxon>Steinernematidae</taxon>
        <taxon>Steinernema</taxon>
    </lineage>
</organism>
<feature type="transmembrane region" description="Helical" evidence="5">
    <location>
        <begin position="417"/>
        <end position="438"/>
    </location>
</feature>
<evidence type="ECO:0000256" key="4">
    <source>
        <dbReference type="ARBA" id="ARBA00023136"/>
    </source>
</evidence>
<dbReference type="InterPro" id="IPR036259">
    <property type="entry name" value="MFS_trans_sf"/>
</dbReference>
<proteinExistence type="predicted"/>
<dbReference type="SUPFAM" id="SSF103473">
    <property type="entry name" value="MFS general substrate transporter"/>
    <property type="match status" value="1"/>
</dbReference>
<feature type="domain" description="Major facilitator superfamily (MFS) profile" evidence="6">
    <location>
        <begin position="26"/>
        <end position="454"/>
    </location>
</feature>
<evidence type="ECO:0000256" key="2">
    <source>
        <dbReference type="ARBA" id="ARBA00022692"/>
    </source>
</evidence>
<dbReference type="Proteomes" id="UP000095287">
    <property type="component" value="Unplaced"/>
</dbReference>
<dbReference type="PANTHER" id="PTHR11662">
    <property type="entry name" value="SOLUTE CARRIER FAMILY 17"/>
    <property type="match status" value="1"/>
</dbReference>
<dbReference type="GO" id="GO:0016020">
    <property type="term" value="C:membrane"/>
    <property type="evidence" value="ECO:0007669"/>
    <property type="project" value="UniProtKB-SubCell"/>
</dbReference>
<dbReference type="WBParaSite" id="L893_g1208.t1">
    <property type="protein sequence ID" value="L893_g1208.t1"/>
    <property type="gene ID" value="L893_g1208"/>
</dbReference>
<evidence type="ECO:0000313" key="8">
    <source>
        <dbReference type="WBParaSite" id="L893_g1208.t1"/>
    </source>
</evidence>
<dbReference type="InterPro" id="IPR011701">
    <property type="entry name" value="MFS"/>
</dbReference>
<name>A0A1I7Y3H3_9BILA</name>
<keyword evidence="2 5" id="KW-0812">Transmembrane</keyword>
<accession>A0A1I7Y3H3</accession>
<dbReference type="InterPro" id="IPR020846">
    <property type="entry name" value="MFS_dom"/>
</dbReference>
<sequence>MCATPAVPKQPQLLSFRCIRLRTALLLMFGMFCNLTLRTNLGVTVVCMVNSTAVRKPTQARNETYDDCPSADGEQAEKNGYDGTLLWDSHLQGLMFSATSIGSYITLVPAGILADKFNAKRVAMTGLLIAGAATYALPYLAVTFAYGFLGFRFVIGMSLGIVIPPFASIASRWFVPNERSTLHAIYTSGSQFAGIFLGLVSPHLCLFKEAGGWASVYHLCASLAVLWTVLWLFFVSNYVDQSRSISEEEKVYIQSNTVVRKSQEYELFPWKAAFTSRPFLAILFVRSAAIVQQQTLQFYASSFIRDVLRLDSPENGVLVALPHVADLLPKIAFSILADELKKKNITGYTSSVRIFQAISSIGSGVCFLCLVLVADCRHVLPAVVLLTLSGAFTALSSPGAHTSALSIAPAYTGTLHAIDMLAGFLAGSAFVYVTGIALQNVSTTLTTLNYLELI</sequence>
<dbReference type="AlphaFoldDB" id="A0A1I7Y3H3"/>
<evidence type="ECO:0000256" key="1">
    <source>
        <dbReference type="ARBA" id="ARBA00004141"/>
    </source>
</evidence>
<evidence type="ECO:0000256" key="5">
    <source>
        <dbReference type="SAM" id="Phobius"/>
    </source>
</evidence>
<dbReference type="Gene3D" id="1.20.1250.20">
    <property type="entry name" value="MFS general substrate transporter like domains"/>
    <property type="match status" value="2"/>
</dbReference>
<reference evidence="8" key="1">
    <citation type="submission" date="2016-11" db="UniProtKB">
        <authorList>
            <consortium name="WormBaseParasite"/>
        </authorList>
    </citation>
    <scope>IDENTIFICATION</scope>
</reference>
<keyword evidence="7" id="KW-1185">Reference proteome</keyword>
<evidence type="ECO:0000313" key="7">
    <source>
        <dbReference type="Proteomes" id="UP000095287"/>
    </source>
</evidence>
<evidence type="ECO:0000259" key="6">
    <source>
        <dbReference type="PROSITE" id="PS50850"/>
    </source>
</evidence>
<keyword evidence="3 5" id="KW-1133">Transmembrane helix</keyword>
<dbReference type="GO" id="GO:0006820">
    <property type="term" value="P:monoatomic anion transport"/>
    <property type="evidence" value="ECO:0007669"/>
    <property type="project" value="TreeGrafter"/>
</dbReference>
<evidence type="ECO:0000256" key="3">
    <source>
        <dbReference type="ARBA" id="ARBA00022989"/>
    </source>
</evidence>
<dbReference type="InterPro" id="IPR050382">
    <property type="entry name" value="MFS_Na/Anion_cotransporter"/>
</dbReference>
<dbReference type="PROSITE" id="PS50850">
    <property type="entry name" value="MFS"/>
    <property type="match status" value="1"/>
</dbReference>
<dbReference type="Pfam" id="PF07690">
    <property type="entry name" value="MFS_1"/>
    <property type="match status" value="1"/>
</dbReference>
<feature type="transmembrane region" description="Helical" evidence="5">
    <location>
        <begin position="352"/>
        <end position="373"/>
    </location>
</feature>
<protein>
    <submittedName>
        <fullName evidence="8">MFS domain-containing protein</fullName>
    </submittedName>
</protein>
<feature type="transmembrane region" description="Helical" evidence="5">
    <location>
        <begin position="216"/>
        <end position="235"/>
    </location>
</feature>
<feature type="transmembrane region" description="Helical" evidence="5">
    <location>
        <begin position="19"/>
        <end position="37"/>
    </location>
</feature>
<feature type="transmembrane region" description="Helical" evidence="5">
    <location>
        <begin position="182"/>
        <end position="204"/>
    </location>
</feature>
<feature type="transmembrane region" description="Helical" evidence="5">
    <location>
        <begin position="153"/>
        <end position="175"/>
    </location>
</feature>
<dbReference type="GO" id="GO:0022857">
    <property type="term" value="F:transmembrane transporter activity"/>
    <property type="evidence" value="ECO:0007669"/>
    <property type="project" value="InterPro"/>
</dbReference>
<dbReference type="PANTHER" id="PTHR11662:SF405">
    <property type="entry name" value="PROTEIN CBG12249"/>
    <property type="match status" value="1"/>
</dbReference>